<dbReference type="Gene3D" id="3.90.550.10">
    <property type="entry name" value="Spore Coat Polysaccharide Biosynthesis Protein SpsA, Chain A"/>
    <property type="match status" value="1"/>
</dbReference>
<evidence type="ECO:0000313" key="2">
    <source>
        <dbReference type="Proteomes" id="UP000029640"/>
    </source>
</evidence>
<accession>A0A095VR53</accession>
<dbReference type="PATRIC" id="fig|1265313.6.peg.1590"/>
<comment type="caution">
    <text evidence="1">The sequence shown here is derived from an EMBL/GenBank/DDBJ whole genome shotgun (WGS) entry which is preliminary data.</text>
</comment>
<reference evidence="1 2" key="1">
    <citation type="journal article" date="2014" name="Genome Announc.">
        <title>Genome Sequence of Gammaproteobacterial Pseudohaliea rubra Type Strain DSM 19751, Isolated from Coastal Seawater of the Mediterranean Sea.</title>
        <authorList>
            <person name="Spring S."/>
            <person name="Fiebig A."/>
            <person name="Riedel T."/>
            <person name="Goker M."/>
            <person name="Klenk H.P."/>
        </authorList>
    </citation>
    <scope>NUCLEOTIDE SEQUENCE [LARGE SCALE GENOMIC DNA]</scope>
    <source>
        <strain evidence="1 2">DSM 19751</strain>
    </source>
</reference>
<name>A0A095VR53_9GAMM</name>
<dbReference type="Proteomes" id="UP000029640">
    <property type="component" value="Unassembled WGS sequence"/>
</dbReference>
<evidence type="ECO:0000313" key="1">
    <source>
        <dbReference type="EMBL" id="KGE03860.1"/>
    </source>
</evidence>
<dbReference type="HOGENOM" id="CLU_879641_0_0_6"/>
<dbReference type="eggNOG" id="COG1442">
    <property type="taxonomic scope" value="Bacteria"/>
</dbReference>
<organism evidence="1 2">
    <name type="scientific">Pseudohaliea rubra DSM 19751</name>
    <dbReference type="NCBI Taxonomy" id="1265313"/>
    <lineage>
        <taxon>Bacteria</taxon>
        <taxon>Pseudomonadati</taxon>
        <taxon>Pseudomonadota</taxon>
        <taxon>Gammaproteobacteria</taxon>
        <taxon>Cellvibrionales</taxon>
        <taxon>Halieaceae</taxon>
        <taxon>Pseudohaliea</taxon>
    </lineage>
</organism>
<gene>
    <name evidence="1" type="ORF">HRUBRA_01607</name>
</gene>
<evidence type="ECO:0008006" key="3">
    <source>
        <dbReference type="Google" id="ProtNLM"/>
    </source>
</evidence>
<sequence length="333" mass="38542">MTETAMNETAISATTSTSATEAEPKPCVFIHVNHKQILGAHVGAKSLRYFSKHNDKFDVRFIETRDHPFLRAREDQPFLRNGVWRKWRINDLQSFTPLRFMPPELMGYRGRAVVIDPDVFAVGDVWDLLSRDMGGKAILCRPRNKKNPDINGPLASSVMLLDCAKLTHWRAEEQFSELFTGERDYKQWITLMYEDRATIGLLENSWNDLDVLNRETRLLHTTRRWTQPWKAGLPIDFVPADKFDAFPPLGWLMYLRRKLFGDYAFLGHYRAHPDKNQEDLFFALLRECVDDGTVTEDMIRREMDANHVRKDAPLVLRKAPRLEQVIASLPAAA</sequence>
<dbReference type="RefSeq" id="WP_201771555.1">
    <property type="nucleotide sequence ID" value="NZ_KN234757.1"/>
</dbReference>
<dbReference type="STRING" id="1265313.HRUBRA_01607"/>
<dbReference type="EMBL" id="AUVB01000046">
    <property type="protein sequence ID" value="KGE03860.1"/>
    <property type="molecule type" value="Genomic_DNA"/>
</dbReference>
<keyword evidence="2" id="KW-1185">Reference proteome</keyword>
<proteinExistence type="predicted"/>
<dbReference type="InterPro" id="IPR029044">
    <property type="entry name" value="Nucleotide-diphossugar_trans"/>
</dbReference>
<protein>
    <recommendedName>
        <fullName evidence="3">Glycosyl transferase</fullName>
    </recommendedName>
</protein>
<dbReference type="SUPFAM" id="SSF53448">
    <property type="entry name" value="Nucleotide-diphospho-sugar transferases"/>
    <property type="match status" value="1"/>
</dbReference>
<dbReference type="AlphaFoldDB" id="A0A095VR53"/>